<protein>
    <submittedName>
        <fullName evidence="5">Ercc8 protein</fullName>
    </submittedName>
</protein>
<dbReference type="AlphaFoldDB" id="F2UC40"/>
<evidence type="ECO:0000313" key="5">
    <source>
        <dbReference type="EMBL" id="EGD74147.1"/>
    </source>
</evidence>
<feature type="repeat" description="WD" evidence="3">
    <location>
        <begin position="244"/>
        <end position="286"/>
    </location>
</feature>
<dbReference type="OrthoDB" id="361494at2759"/>
<keyword evidence="6" id="KW-1185">Reference proteome</keyword>
<dbReference type="SUPFAM" id="SSF50978">
    <property type="entry name" value="WD40 repeat-like"/>
    <property type="match status" value="1"/>
</dbReference>
<dbReference type="RefSeq" id="XP_004993048.1">
    <property type="nucleotide sequence ID" value="XM_004992991.1"/>
</dbReference>
<dbReference type="GO" id="GO:0043161">
    <property type="term" value="P:proteasome-mediated ubiquitin-dependent protein catabolic process"/>
    <property type="evidence" value="ECO:0007669"/>
    <property type="project" value="TreeGrafter"/>
</dbReference>
<accession>F2UC40</accession>
<feature type="compositionally biased region" description="Polar residues" evidence="4">
    <location>
        <begin position="507"/>
        <end position="517"/>
    </location>
</feature>
<dbReference type="InterPro" id="IPR001680">
    <property type="entry name" value="WD40_rpt"/>
</dbReference>
<feature type="compositionally biased region" description="Polar residues" evidence="4">
    <location>
        <begin position="487"/>
        <end position="501"/>
    </location>
</feature>
<dbReference type="InterPro" id="IPR036322">
    <property type="entry name" value="WD40_repeat_dom_sf"/>
</dbReference>
<keyword evidence="2" id="KW-0677">Repeat</keyword>
<dbReference type="eggNOG" id="KOG4283">
    <property type="taxonomic scope" value="Eukaryota"/>
</dbReference>
<feature type="repeat" description="WD" evidence="3">
    <location>
        <begin position="158"/>
        <end position="200"/>
    </location>
</feature>
<evidence type="ECO:0000313" key="6">
    <source>
        <dbReference type="Proteomes" id="UP000007799"/>
    </source>
</evidence>
<evidence type="ECO:0000256" key="4">
    <source>
        <dbReference type="SAM" id="MobiDB-lite"/>
    </source>
</evidence>
<evidence type="ECO:0000256" key="3">
    <source>
        <dbReference type="PROSITE-ProRule" id="PRU00221"/>
    </source>
</evidence>
<dbReference type="PROSITE" id="PS00678">
    <property type="entry name" value="WD_REPEATS_1"/>
    <property type="match status" value="1"/>
</dbReference>
<feature type="region of interest" description="Disordered" evidence="4">
    <location>
        <begin position="484"/>
        <end position="517"/>
    </location>
</feature>
<dbReference type="PROSITE" id="PS50082">
    <property type="entry name" value="WD_REPEATS_2"/>
    <property type="match status" value="2"/>
</dbReference>
<gene>
    <name evidence="5" type="ORF">PTSG_06156</name>
</gene>
<reference evidence="5" key="1">
    <citation type="submission" date="2009-08" db="EMBL/GenBank/DDBJ databases">
        <title>Annotation of Salpingoeca rosetta.</title>
        <authorList>
            <consortium name="The Broad Institute Genome Sequencing Platform"/>
            <person name="Russ C."/>
            <person name="Cuomo C."/>
            <person name="Burger G."/>
            <person name="Gray M.W."/>
            <person name="Holland P.W.H."/>
            <person name="King N."/>
            <person name="Lang F.B.F."/>
            <person name="Roger A.J."/>
            <person name="Ruiz-Trillo I."/>
            <person name="Young S.K."/>
            <person name="Zeng Q."/>
            <person name="Gargeya S."/>
            <person name="Alvarado L."/>
            <person name="Berlin A."/>
            <person name="Chapman S.B."/>
            <person name="Chen Z."/>
            <person name="Freedman E."/>
            <person name="Gellesch M."/>
            <person name="Goldberg J."/>
            <person name="Griggs A."/>
            <person name="Gujja S."/>
            <person name="Heilman E."/>
            <person name="Heiman D."/>
            <person name="Howarth C."/>
            <person name="Mehta T."/>
            <person name="Neiman D."/>
            <person name="Pearson M."/>
            <person name="Roberts A."/>
            <person name="Saif S."/>
            <person name="Shea T."/>
            <person name="Shenoy N."/>
            <person name="Sisk P."/>
            <person name="Stolte C."/>
            <person name="Sykes S."/>
            <person name="White J."/>
            <person name="Yandava C."/>
            <person name="Haas B."/>
            <person name="Nusbaum C."/>
            <person name="Birren B."/>
        </authorList>
    </citation>
    <scope>NUCLEOTIDE SEQUENCE [LARGE SCALE GENOMIC DNA]</scope>
    <source>
        <strain evidence="5">ATCC 50818</strain>
    </source>
</reference>
<evidence type="ECO:0000256" key="2">
    <source>
        <dbReference type="ARBA" id="ARBA00022737"/>
    </source>
</evidence>
<sequence>MDVLHRHALMRGLLPCEPWKRRLAQLAETQVELQNAHILVHRPENKKIAFLDIDRAENRYLLSAGTSKHIRIHDLEPVRRQSLGMDVPTPCDDYGDGASQSSTRSRRGRDQAEPRPMISYGGANLAQRLREEDRATRRRNRALACRVPEVAFISAGREGAHTGGIGTVQWYPQDSGMFTSSARDGNLKCWDTNELAVIEEFTGFQTLRHHAQSPVASGHELIALATGPAVVLCDLRTGMRTHSLSIHQKASTCVCWSPTSEHLLVSGTIDGQVLVWDVRRAKPCLSVLDARNNVQATARMRRAHHGAVAFAAFTPDGEHIITCGESRRKWDMRTFRNTLVHFTKDHSTSARSCAITNAHGRTLMYSAATDHTGLLVHDLETGQATTTLLGHFAAVSAVTATRTHGQPPIIVSASAIGSLALWKAPRVITHPTPDMTRHLAASMRDMDRRFPLPVRLSLEAPALHRLQRGVRPAGDIICETGTRHHSTVSSGHNDGSCNSGNAARPTSVGSEHICTSG</sequence>
<dbReference type="GeneID" id="16073622"/>
<dbReference type="STRING" id="946362.F2UC40"/>
<keyword evidence="1 3" id="KW-0853">WD repeat</keyword>
<dbReference type="InParanoid" id="F2UC40"/>
<name>F2UC40_SALR5</name>
<feature type="region of interest" description="Disordered" evidence="4">
    <location>
        <begin position="82"/>
        <end position="121"/>
    </location>
</feature>
<dbReference type="Proteomes" id="UP000007799">
    <property type="component" value="Unassembled WGS sequence"/>
</dbReference>
<dbReference type="PANTHER" id="PTHR46202:SF1">
    <property type="entry name" value="DNA EXCISION REPAIR PROTEIN ERCC-8"/>
    <property type="match status" value="1"/>
</dbReference>
<dbReference type="EMBL" id="GL832968">
    <property type="protein sequence ID" value="EGD74147.1"/>
    <property type="molecule type" value="Genomic_DNA"/>
</dbReference>
<dbReference type="PROSITE" id="PS50294">
    <property type="entry name" value="WD_REPEATS_REGION"/>
    <property type="match status" value="1"/>
</dbReference>
<dbReference type="SMART" id="SM00320">
    <property type="entry name" value="WD40"/>
    <property type="match status" value="6"/>
</dbReference>
<dbReference type="GO" id="GO:0000209">
    <property type="term" value="P:protein polyubiquitination"/>
    <property type="evidence" value="ECO:0007669"/>
    <property type="project" value="TreeGrafter"/>
</dbReference>
<organism evidence="6">
    <name type="scientific">Salpingoeca rosetta (strain ATCC 50818 / BSB-021)</name>
    <dbReference type="NCBI Taxonomy" id="946362"/>
    <lineage>
        <taxon>Eukaryota</taxon>
        <taxon>Choanoflagellata</taxon>
        <taxon>Craspedida</taxon>
        <taxon>Salpingoecidae</taxon>
        <taxon>Salpingoeca</taxon>
    </lineage>
</organism>
<dbReference type="InterPro" id="IPR019775">
    <property type="entry name" value="WD40_repeat_CS"/>
</dbReference>
<dbReference type="GO" id="GO:0000109">
    <property type="term" value="C:nucleotide-excision repair complex"/>
    <property type="evidence" value="ECO:0007669"/>
    <property type="project" value="TreeGrafter"/>
</dbReference>
<dbReference type="InterPro" id="IPR015943">
    <property type="entry name" value="WD40/YVTN_repeat-like_dom_sf"/>
</dbReference>
<dbReference type="InterPro" id="IPR042238">
    <property type="entry name" value="Rad28/ERCC8/Ckn1/ATCSA-1"/>
</dbReference>
<dbReference type="KEGG" id="sre:PTSG_06156"/>
<dbReference type="Gene3D" id="2.130.10.10">
    <property type="entry name" value="YVTN repeat-like/Quinoprotein amine dehydrogenase"/>
    <property type="match status" value="1"/>
</dbReference>
<dbReference type="GO" id="GO:0006283">
    <property type="term" value="P:transcription-coupled nucleotide-excision repair"/>
    <property type="evidence" value="ECO:0007669"/>
    <property type="project" value="InterPro"/>
</dbReference>
<dbReference type="PANTHER" id="PTHR46202">
    <property type="entry name" value="DNA EXCISION REPAIR PROTEIN ERCC-8"/>
    <property type="match status" value="1"/>
</dbReference>
<dbReference type="Pfam" id="PF00400">
    <property type="entry name" value="WD40"/>
    <property type="match status" value="2"/>
</dbReference>
<dbReference type="GO" id="GO:0031464">
    <property type="term" value="C:Cul4A-RING E3 ubiquitin ligase complex"/>
    <property type="evidence" value="ECO:0007669"/>
    <property type="project" value="TreeGrafter"/>
</dbReference>
<proteinExistence type="predicted"/>
<evidence type="ECO:0000256" key="1">
    <source>
        <dbReference type="ARBA" id="ARBA00022574"/>
    </source>
</evidence>